<dbReference type="EMBL" id="LN728061">
    <property type="protein sequence ID" value="CEP12529.1"/>
    <property type="molecule type" value="Genomic_DNA"/>
</dbReference>
<name>A0A0B7NBZ8_9FUNG</name>
<gene>
    <name evidence="2" type="primary">PARPA_06500.1 scaffold 22734</name>
</gene>
<reference evidence="2 3" key="1">
    <citation type="submission" date="2014-09" db="EMBL/GenBank/DDBJ databases">
        <authorList>
            <person name="Ellenberger Sabrina"/>
        </authorList>
    </citation>
    <scope>NUCLEOTIDE SEQUENCE [LARGE SCALE GENOMIC DNA]</scope>
    <source>
        <strain evidence="2 3">CBS 412.66</strain>
    </source>
</reference>
<keyword evidence="3" id="KW-1185">Reference proteome</keyword>
<feature type="compositionally biased region" description="Polar residues" evidence="1">
    <location>
        <begin position="69"/>
        <end position="81"/>
    </location>
</feature>
<dbReference type="Proteomes" id="UP000054107">
    <property type="component" value="Unassembled WGS sequence"/>
</dbReference>
<feature type="compositionally biased region" description="Low complexity" evidence="1">
    <location>
        <begin position="98"/>
        <end position="114"/>
    </location>
</feature>
<organism evidence="2 3">
    <name type="scientific">Parasitella parasitica</name>
    <dbReference type="NCBI Taxonomy" id="35722"/>
    <lineage>
        <taxon>Eukaryota</taxon>
        <taxon>Fungi</taxon>
        <taxon>Fungi incertae sedis</taxon>
        <taxon>Mucoromycota</taxon>
        <taxon>Mucoromycotina</taxon>
        <taxon>Mucoromycetes</taxon>
        <taxon>Mucorales</taxon>
        <taxon>Mucorineae</taxon>
        <taxon>Mucoraceae</taxon>
        <taxon>Parasitella</taxon>
    </lineage>
</organism>
<evidence type="ECO:0000313" key="2">
    <source>
        <dbReference type="EMBL" id="CEP12529.1"/>
    </source>
</evidence>
<feature type="region of interest" description="Disordered" evidence="1">
    <location>
        <begin position="67"/>
        <end position="114"/>
    </location>
</feature>
<evidence type="ECO:0000313" key="3">
    <source>
        <dbReference type="Proteomes" id="UP000054107"/>
    </source>
</evidence>
<accession>A0A0B7NBZ8</accession>
<dbReference type="OrthoDB" id="2287249at2759"/>
<dbReference type="AlphaFoldDB" id="A0A0B7NBZ8"/>
<proteinExistence type="predicted"/>
<evidence type="ECO:0000256" key="1">
    <source>
        <dbReference type="SAM" id="MobiDB-lite"/>
    </source>
</evidence>
<sequence>MGRSKPSKIASWTRRSKNSVFGKQYMNYWENRKDQALETNINNDARTTVFSIQQLINQNIREKAKNAFCRSSSPGSQSSNLEFPDPTSFGSDSPGSESLDPSSFGSASSSSSTSDIPINENIAKALVQASNLASDLVGHLNIIDLSSDSVVETLKEYITEEEYMNIISSLKTEEVELSKNANELIKAIKSIKSFSCRTLRNTLYKHG</sequence>
<protein>
    <submittedName>
        <fullName evidence="2">Uncharacterized protein</fullName>
    </submittedName>
</protein>